<dbReference type="Proteomes" id="UP000467193">
    <property type="component" value="Chromosome"/>
</dbReference>
<proteinExistence type="predicted"/>
<sequence>MTIGMLPACRCQCSHTATNGNADRRTNLPETPVTPATLHTTTKYNGTKPVPAEINRQALRAFDELLATIGRKLQLSLATKDWRATLAVIHDAARWQQVRTRYRADSGSLTYSWH</sequence>
<feature type="region of interest" description="Disordered" evidence="1">
    <location>
        <begin position="19"/>
        <end position="49"/>
    </location>
</feature>
<evidence type="ECO:0000256" key="1">
    <source>
        <dbReference type="SAM" id="MobiDB-lite"/>
    </source>
</evidence>
<accession>A0A7I7QW52</accession>
<feature type="compositionally biased region" description="Low complexity" evidence="1">
    <location>
        <begin position="31"/>
        <end position="42"/>
    </location>
</feature>
<protein>
    <submittedName>
        <fullName evidence="2">Uncharacterized protein</fullName>
    </submittedName>
</protein>
<name>A0A7I7QW52_9MYCO</name>
<dbReference type="KEGG" id="msei:MSEDJ_47150"/>
<gene>
    <name evidence="2" type="ORF">MSEDJ_47150</name>
</gene>
<reference evidence="2 3" key="1">
    <citation type="journal article" date="2019" name="Emerg. Microbes Infect.">
        <title>Comprehensive subspecies identification of 175 nontuberculous mycobacteria species based on 7547 genomic profiles.</title>
        <authorList>
            <person name="Matsumoto Y."/>
            <person name="Kinjo T."/>
            <person name="Motooka D."/>
            <person name="Nabeya D."/>
            <person name="Jung N."/>
            <person name="Uechi K."/>
            <person name="Horii T."/>
            <person name="Iida T."/>
            <person name="Fujita J."/>
            <person name="Nakamura S."/>
        </authorList>
    </citation>
    <scope>NUCLEOTIDE SEQUENCE [LARGE SCALE GENOMIC DNA]</scope>
    <source>
        <strain evidence="2 3">JCM 17899</strain>
    </source>
</reference>
<evidence type="ECO:0000313" key="3">
    <source>
        <dbReference type="Proteomes" id="UP000467193"/>
    </source>
</evidence>
<organism evidence="2 3">
    <name type="scientific">Mycolicibacterium sediminis</name>
    <dbReference type="NCBI Taxonomy" id="1286180"/>
    <lineage>
        <taxon>Bacteria</taxon>
        <taxon>Bacillati</taxon>
        <taxon>Actinomycetota</taxon>
        <taxon>Actinomycetes</taxon>
        <taxon>Mycobacteriales</taxon>
        <taxon>Mycobacteriaceae</taxon>
        <taxon>Mycolicibacterium</taxon>
    </lineage>
</organism>
<evidence type="ECO:0000313" key="2">
    <source>
        <dbReference type="EMBL" id="BBY30619.1"/>
    </source>
</evidence>
<keyword evidence="3" id="KW-1185">Reference proteome</keyword>
<dbReference type="EMBL" id="AP022588">
    <property type="protein sequence ID" value="BBY30619.1"/>
    <property type="molecule type" value="Genomic_DNA"/>
</dbReference>
<dbReference type="AlphaFoldDB" id="A0A7I7QW52"/>